<keyword evidence="2" id="KW-1185">Reference proteome</keyword>
<sequence length="53" mass="5767">MLKLGCQVPWRVKFRRCSGDSVEVGSPGVMASEGQRDQDICDDSPNLLACIPT</sequence>
<dbReference type="AlphaFoldDB" id="A0AAV9DFB4"/>
<accession>A0AAV9DFB4</accession>
<dbReference type="Proteomes" id="UP001180020">
    <property type="component" value="Unassembled WGS sequence"/>
</dbReference>
<evidence type="ECO:0000313" key="2">
    <source>
        <dbReference type="Proteomes" id="UP001180020"/>
    </source>
</evidence>
<dbReference type="EMBL" id="JAUJYO010000013">
    <property type="protein sequence ID" value="KAK1299621.1"/>
    <property type="molecule type" value="Genomic_DNA"/>
</dbReference>
<name>A0AAV9DFB4_ACOCL</name>
<proteinExistence type="predicted"/>
<reference evidence="1" key="1">
    <citation type="journal article" date="2023" name="Nat. Commun.">
        <title>Diploid and tetraploid genomes of Acorus and the evolution of monocots.</title>
        <authorList>
            <person name="Ma L."/>
            <person name="Liu K.W."/>
            <person name="Li Z."/>
            <person name="Hsiao Y.Y."/>
            <person name="Qi Y."/>
            <person name="Fu T."/>
            <person name="Tang G.D."/>
            <person name="Zhang D."/>
            <person name="Sun W.H."/>
            <person name="Liu D.K."/>
            <person name="Li Y."/>
            <person name="Chen G.Z."/>
            <person name="Liu X.D."/>
            <person name="Liao X.Y."/>
            <person name="Jiang Y.T."/>
            <person name="Yu X."/>
            <person name="Hao Y."/>
            <person name="Huang J."/>
            <person name="Zhao X.W."/>
            <person name="Ke S."/>
            <person name="Chen Y.Y."/>
            <person name="Wu W.L."/>
            <person name="Hsu J.L."/>
            <person name="Lin Y.F."/>
            <person name="Huang M.D."/>
            <person name="Li C.Y."/>
            <person name="Huang L."/>
            <person name="Wang Z.W."/>
            <person name="Zhao X."/>
            <person name="Zhong W.Y."/>
            <person name="Peng D.H."/>
            <person name="Ahmad S."/>
            <person name="Lan S."/>
            <person name="Zhang J.S."/>
            <person name="Tsai W.C."/>
            <person name="Van de Peer Y."/>
            <person name="Liu Z.J."/>
        </authorList>
    </citation>
    <scope>NUCLEOTIDE SEQUENCE</scope>
    <source>
        <tissue evidence="1">Leaves</tissue>
    </source>
</reference>
<evidence type="ECO:0000313" key="1">
    <source>
        <dbReference type="EMBL" id="KAK1299621.1"/>
    </source>
</evidence>
<protein>
    <submittedName>
        <fullName evidence="1">Uncharacterized protein</fullName>
    </submittedName>
</protein>
<reference evidence="1" key="2">
    <citation type="submission" date="2023-06" db="EMBL/GenBank/DDBJ databases">
        <authorList>
            <person name="Ma L."/>
            <person name="Liu K.-W."/>
            <person name="Li Z."/>
            <person name="Hsiao Y.-Y."/>
            <person name="Qi Y."/>
            <person name="Fu T."/>
            <person name="Tang G."/>
            <person name="Zhang D."/>
            <person name="Sun W.-H."/>
            <person name="Liu D.-K."/>
            <person name="Li Y."/>
            <person name="Chen G.-Z."/>
            <person name="Liu X.-D."/>
            <person name="Liao X.-Y."/>
            <person name="Jiang Y.-T."/>
            <person name="Yu X."/>
            <person name="Hao Y."/>
            <person name="Huang J."/>
            <person name="Zhao X.-W."/>
            <person name="Ke S."/>
            <person name="Chen Y.-Y."/>
            <person name="Wu W.-L."/>
            <person name="Hsu J.-L."/>
            <person name="Lin Y.-F."/>
            <person name="Huang M.-D."/>
            <person name="Li C.-Y."/>
            <person name="Huang L."/>
            <person name="Wang Z.-W."/>
            <person name="Zhao X."/>
            <person name="Zhong W.-Y."/>
            <person name="Peng D.-H."/>
            <person name="Ahmad S."/>
            <person name="Lan S."/>
            <person name="Zhang J.-S."/>
            <person name="Tsai W.-C."/>
            <person name="Van De Peer Y."/>
            <person name="Liu Z.-J."/>
        </authorList>
    </citation>
    <scope>NUCLEOTIDE SEQUENCE</scope>
    <source>
        <strain evidence="1">CP</strain>
        <tissue evidence="1">Leaves</tissue>
    </source>
</reference>
<organism evidence="1 2">
    <name type="scientific">Acorus calamus</name>
    <name type="common">Sweet flag</name>
    <dbReference type="NCBI Taxonomy" id="4465"/>
    <lineage>
        <taxon>Eukaryota</taxon>
        <taxon>Viridiplantae</taxon>
        <taxon>Streptophyta</taxon>
        <taxon>Embryophyta</taxon>
        <taxon>Tracheophyta</taxon>
        <taxon>Spermatophyta</taxon>
        <taxon>Magnoliopsida</taxon>
        <taxon>Liliopsida</taxon>
        <taxon>Acoraceae</taxon>
        <taxon>Acorus</taxon>
    </lineage>
</organism>
<comment type="caution">
    <text evidence="1">The sequence shown here is derived from an EMBL/GenBank/DDBJ whole genome shotgun (WGS) entry which is preliminary data.</text>
</comment>
<gene>
    <name evidence="1" type="ORF">QJS10_CPB13g00766</name>
</gene>